<evidence type="ECO:0000313" key="9">
    <source>
        <dbReference type="EMBL" id="MDX8150386.1"/>
    </source>
</evidence>
<dbReference type="Proteomes" id="UP001277761">
    <property type="component" value="Unassembled WGS sequence"/>
</dbReference>
<dbReference type="InterPro" id="IPR050297">
    <property type="entry name" value="LipidA_mod_glycosyltrf_83"/>
</dbReference>
<feature type="transmembrane region" description="Helical" evidence="8">
    <location>
        <begin position="177"/>
        <end position="193"/>
    </location>
</feature>
<evidence type="ECO:0000256" key="1">
    <source>
        <dbReference type="ARBA" id="ARBA00004651"/>
    </source>
</evidence>
<keyword evidence="6 8" id="KW-1133">Transmembrane helix</keyword>
<comment type="caution">
    <text evidence="9">The sequence shown here is derived from an EMBL/GenBank/DDBJ whole genome shotgun (WGS) entry which is preliminary data.</text>
</comment>
<feature type="transmembrane region" description="Helical" evidence="8">
    <location>
        <begin position="370"/>
        <end position="388"/>
    </location>
</feature>
<evidence type="ECO:0000256" key="3">
    <source>
        <dbReference type="ARBA" id="ARBA00022676"/>
    </source>
</evidence>
<dbReference type="PANTHER" id="PTHR33908">
    <property type="entry name" value="MANNOSYLTRANSFERASE YKCB-RELATED"/>
    <property type="match status" value="1"/>
</dbReference>
<dbReference type="EMBL" id="JAXAVX010000001">
    <property type="protein sequence ID" value="MDX8150386.1"/>
    <property type="molecule type" value="Genomic_DNA"/>
</dbReference>
<evidence type="ECO:0000256" key="5">
    <source>
        <dbReference type="ARBA" id="ARBA00022692"/>
    </source>
</evidence>
<reference evidence="9 10" key="1">
    <citation type="submission" date="2023-11" db="EMBL/GenBank/DDBJ databases">
        <authorList>
            <person name="Xu M."/>
            <person name="Jiang T."/>
        </authorList>
    </citation>
    <scope>NUCLEOTIDE SEQUENCE [LARGE SCALE GENOMIC DNA]</scope>
    <source>
        <strain evidence="9 10">SD</strain>
    </source>
</reference>
<keyword evidence="4" id="KW-0808">Transferase</keyword>
<evidence type="ECO:0000313" key="10">
    <source>
        <dbReference type="Proteomes" id="UP001277761"/>
    </source>
</evidence>
<evidence type="ECO:0000256" key="7">
    <source>
        <dbReference type="ARBA" id="ARBA00023136"/>
    </source>
</evidence>
<gene>
    <name evidence="9" type="ORF">SK069_02170</name>
</gene>
<sequence>MPRLRLVPRAAWLALLVVLLVGGGIRYHEATHPVPSKELSADARSYTTIAQHLATTGNYAGRNGRLKALHWPPATPQVFALAYGVQSTLGGHDAPRYRDDVRVLHYAQFAISTLTLLVVFVLGWVLAGPWAGVAAAAVLAVYPPAYWGPANLLSEPLGALMVTSALTAVALAWRTRLLAWWGTAGALFGGVLLTRTDLLFVPALLALTALLWLGSTVSWRRGLQSAALLVGLCAVVVLPWTIQASDTAGKLVPVTNGGGSAFFVGTYLPGNGSTYDMKFALLDEIRATYPGKFDDTDYKQIPAELVLNMVARRHPDLPRDEALMKDARQNVVDALGHPVELTGMGVFKLGKMWFRATLGGSSTPMPVVRITHVLLILVAFVGLLFGVLRRRHPGLVAILLTIATATGVHLIAVAHGRYNLPLMPILIAGGASGWALWIEGWRQRRRSRAAASVG</sequence>
<keyword evidence="7 8" id="KW-0472">Membrane</keyword>
<evidence type="ECO:0000256" key="6">
    <source>
        <dbReference type="ARBA" id="ARBA00022989"/>
    </source>
</evidence>
<organism evidence="9 10">
    <name type="scientific">Patulibacter brassicae</name>
    <dbReference type="NCBI Taxonomy" id="1705717"/>
    <lineage>
        <taxon>Bacteria</taxon>
        <taxon>Bacillati</taxon>
        <taxon>Actinomycetota</taxon>
        <taxon>Thermoleophilia</taxon>
        <taxon>Solirubrobacterales</taxon>
        <taxon>Patulibacteraceae</taxon>
        <taxon>Patulibacter</taxon>
    </lineage>
</organism>
<feature type="transmembrane region" description="Helical" evidence="8">
    <location>
        <begin position="420"/>
        <end position="438"/>
    </location>
</feature>
<keyword evidence="3" id="KW-0328">Glycosyltransferase</keyword>
<feature type="transmembrane region" description="Helical" evidence="8">
    <location>
        <begin position="153"/>
        <end position="172"/>
    </location>
</feature>
<evidence type="ECO:0008006" key="11">
    <source>
        <dbReference type="Google" id="ProtNLM"/>
    </source>
</evidence>
<accession>A0ABU4VEZ4</accession>
<keyword evidence="10" id="KW-1185">Reference proteome</keyword>
<evidence type="ECO:0000256" key="2">
    <source>
        <dbReference type="ARBA" id="ARBA00022475"/>
    </source>
</evidence>
<comment type="subcellular location">
    <subcellularLocation>
        <location evidence="1">Cell membrane</location>
        <topology evidence="1">Multi-pass membrane protein</topology>
    </subcellularLocation>
</comment>
<feature type="transmembrane region" description="Helical" evidence="8">
    <location>
        <begin position="199"/>
        <end position="219"/>
    </location>
</feature>
<feature type="transmembrane region" description="Helical" evidence="8">
    <location>
        <begin position="226"/>
        <end position="242"/>
    </location>
</feature>
<keyword evidence="2" id="KW-1003">Cell membrane</keyword>
<proteinExistence type="predicted"/>
<evidence type="ECO:0000256" key="8">
    <source>
        <dbReference type="SAM" id="Phobius"/>
    </source>
</evidence>
<protein>
    <recommendedName>
        <fullName evidence="11">Glycosyltransferase RgtA/B/C/D-like domain-containing protein</fullName>
    </recommendedName>
</protein>
<name>A0ABU4VEZ4_9ACTN</name>
<feature type="transmembrane region" description="Helical" evidence="8">
    <location>
        <begin position="395"/>
        <end position="414"/>
    </location>
</feature>
<dbReference type="RefSeq" id="WP_319952536.1">
    <property type="nucleotide sequence ID" value="NZ_JAXAVX010000001.1"/>
</dbReference>
<keyword evidence="5 8" id="KW-0812">Transmembrane</keyword>
<evidence type="ECO:0000256" key="4">
    <source>
        <dbReference type="ARBA" id="ARBA00022679"/>
    </source>
</evidence>
<dbReference type="PANTHER" id="PTHR33908:SF11">
    <property type="entry name" value="MEMBRANE PROTEIN"/>
    <property type="match status" value="1"/>
</dbReference>